<dbReference type="SUPFAM" id="SSF50978">
    <property type="entry name" value="WD40 repeat-like"/>
    <property type="match status" value="1"/>
</dbReference>
<feature type="compositionally biased region" description="Basic and acidic residues" evidence="2">
    <location>
        <begin position="1306"/>
        <end position="1316"/>
    </location>
</feature>
<keyword evidence="3" id="KW-0472">Membrane</keyword>
<evidence type="ECO:0000313" key="4">
    <source>
        <dbReference type="EMBL" id="GER41917.1"/>
    </source>
</evidence>
<comment type="caution">
    <text evidence="4">The sequence shown here is derived from an EMBL/GenBank/DDBJ whole genome shotgun (WGS) entry which is preliminary data.</text>
</comment>
<dbReference type="Proteomes" id="UP000325081">
    <property type="component" value="Unassembled WGS sequence"/>
</dbReference>
<dbReference type="EMBL" id="BKCP01006195">
    <property type="protein sequence ID" value="GER41917.1"/>
    <property type="molecule type" value="Genomic_DNA"/>
</dbReference>
<feature type="region of interest" description="Disordered" evidence="2">
    <location>
        <begin position="1225"/>
        <end position="1356"/>
    </location>
</feature>
<evidence type="ECO:0000256" key="3">
    <source>
        <dbReference type="SAM" id="Phobius"/>
    </source>
</evidence>
<dbReference type="PROSITE" id="PS50082">
    <property type="entry name" value="WD_REPEATS_2"/>
    <property type="match status" value="1"/>
</dbReference>
<keyword evidence="5" id="KW-1185">Reference proteome</keyword>
<sequence length="1356" mass="147031">MLRLRAFRQTNDKIVKIQLHPTHPWLVTSDASDHVSVWNWEHRQVIYELKAGGVDERRLVGAKLEKLAEGETESEGAFSLSSSMEDKSLIEAIKSRGKPTEAIRGGSVKQVSFYDDDVRYWQLWRNRSAAAEAPTAANNLTSAFSSPPPSTKGRHFLVICCENKAIFLDLVTMRGRDVPKQDLDNRSLLWQVMEFLCRSSGSDGPLVAFGGSDGVIRVLSMLTWKVYWRSQGINFLFDDFHGLLWGGKCIESNFHAFICFHICLGLYVYCVLFFVILTFIDVHMNQALLVSGGSDGLLVLWNADYGQDTRELVPKLSLKAHDGGVVAIELSRVVGAAPQLITIGADKTLAIWDTMSFKELRRIKPVSKLACHSVASWCHPRAPNLDILTCVKDSHIWAIEHPTYSALTRPLCELSSLVPPQLLASHKKLRVYSMVAHPLQPHLVATGTNMGVLICEFDPKSLPPVAPLPTAPGSREHAAVYVVERELKLLQFQLSNTANPALGSNGSLNEVGRVRGDTPEQLHVKQVKSHISTPVPHDSYSVLSLSSSGNDWSIVDSGSARLLAWDTCRDRFALLESALPPRMPIIPKGSSSRKAKEAAAAAAQAAAAAASAASSASVQVRILLDDGTSNILMRSVGSRSEPVIGLHGGALLGVAYRTSRRISPVAATAISTIQSMPLSGFGSATNPSFSALDDAYSSQKSSSEAAPPNFQLFSWESFEPVGGLLPQPEWTAWDQTVEYCAFAYQQYIVISTLRPQFRYLGDVAIPHATGGVWHRRQLFVATPTTIECVFVDAGIAPIDIETKRRKEEMKLQEAQSRAIAEHGELALITVDSQQKASQERVTLRPPLLQVVRLAAFQHSPSIPPFLTLPKQSKADGNDSPIPKEMEERKYNEVAVGGGGVAVAVTRFPSEQKRPLGPLVIAGVRDGVLWLVDRYMSAHAISLSHPGIRCRCLAAYGDAVSAVKWASRLGREHHDDLAQFMLGMGYATEALHLPGISKRLEFDLAMQSSDLRRALQCLLTMSNSRDIGQEALGLNLNDIMNLSSKKEDVVEAVQGVVKFAKEFLELIDAADATAQADIAREALKRLAAAGSVKGALQGHHLRGLALRLANHGELTRLSNLVNSLISVGSGREAAFSAALLGDNVLMEKAWQDTGMLAEAVLHAHAHGRPTLRSLVQAWNKTLQKEMDNTPSTKVDAAAAFLASLEESNITSLQDAAKKPPIEILPPGMASLYGPNPGQLRPKKSGSGPTNPALPSPQPTKPLQLEAAPQTEPASEPAEQEDVAAVAPSETQPPDSAVVAETESDDNTLEKNQEKSVDEADGEGPTSGNGPVEEDGGAQHANGQQKVVRDELPMIDFT</sequence>
<organism evidence="4 5">
    <name type="scientific">Striga asiatica</name>
    <name type="common">Asiatic witchweed</name>
    <name type="synonym">Buchnera asiatica</name>
    <dbReference type="NCBI Taxonomy" id="4170"/>
    <lineage>
        <taxon>Eukaryota</taxon>
        <taxon>Viridiplantae</taxon>
        <taxon>Streptophyta</taxon>
        <taxon>Embryophyta</taxon>
        <taxon>Tracheophyta</taxon>
        <taxon>Spermatophyta</taxon>
        <taxon>Magnoliopsida</taxon>
        <taxon>eudicotyledons</taxon>
        <taxon>Gunneridae</taxon>
        <taxon>Pentapetalae</taxon>
        <taxon>asterids</taxon>
        <taxon>lamiids</taxon>
        <taxon>Lamiales</taxon>
        <taxon>Orobanchaceae</taxon>
        <taxon>Buchnereae</taxon>
        <taxon>Striga</taxon>
    </lineage>
</organism>
<dbReference type="InterPro" id="IPR053290">
    <property type="entry name" value="TSET_complex_member"/>
</dbReference>
<keyword evidence="3" id="KW-1133">Transmembrane helix</keyword>
<keyword evidence="1" id="KW-0853">WD repeat</keyword>
<proteinExistence type="predicted"/>
<name>A0A5A7QC15_STRAF</name>
<dbReference type="PANTHER" id="PTHR45521:SF2">
    <property type="entry name" value="TRANSDUCIN_WD40 REPEAT-LIKE SUPERFAMILY PROTEIN"/>
    <property type="match status" value="1"/>
</dbReference>
<dbReference type="InterPro" id="IPR036322">
    <property type="entry name" value="WD40_repeat_dom_sf"/>
</dbReference>
<dbReference type="OrthoDB" id="509637at2759"/>
<evidence type="ECO:0000256" key="2">
    <source>
        <dbReference type="SAM" id="MobiDB-lite"/>
    </source>
</evidence>
<evidence type="ECO:0000256" key="1">
    <source>
        <dbReference type="PROSITE-ProRule" id="PRU00221"/>
    </source>
</evidence>
<reference evidence="5" key="1">
    <citation type="journal article" date="2019" name="Curr. Biol.">
        <title>Genome Sequence of Striga asiatica Provides Insight into the Evolution of Plant Parasitism.</title>
        <authorList>
            <person name="Yoshida S."/>
            <person name="Kim S."/>
            <person name="Wafula E.K."/>
            <person name="Tanskanen J."/>
            <person name="Kim Y.M."/>
            <person name="Honaas L."/>
            <person name="Yang Z."/>
            <person name="Spallek T."/>
            <person name="Conn C.E."/>
            <person name="Ichihashi Y."/>
            <person name="Cheong K."/>
            <person name="Cui S."/>
            <person name="Der J.P."/>
            <person name="Gundlach H."/>
            <person name="Jiao Y."/>
            <person name="Hori C."/>
            <person name="Ishida J.K."/>
            <person name="Kasahara H."/>
            <person name="Kiba T."/>
            <person name="Kim M.S."/>
            <person name="Koo N."/>
            <person name="Laohavisit A."/>
            <person name="Lee Y.H."/>
            <person name="Lumba S."/>
            <person name="McCourt P."/>
            <person name="Mortimer J.C."/>
            <person name="Mutuku J.M."/>
            <person name="Nomura T."/>
            <person name="Sasaki-Sekimoto Y."/>
            <person name="Seto Y."/>
            <person name="Wang Y."/>
            <person name="Wakatake T."/>
            <person name="Sakakibara H."/>
            <person name="Demura T."/>
            <person name="Yamaguchi S."/>
            <person name="Yoneyama K."/>
            <person name="Manabe R.I."/>
            <person name="Nelson D.C."/>
            <person name="Schulman A.H."/>
            <person name="Timko M.P."/>
            <person name="dePamphilis C.W."/>
            <person name="Choi D."/>
            <person name="Shirasu K."/>
        </authorList>
    </citation>
    <scope>NUCLEOTIDE SEQUENCE [LARGE SCALE GENOMIC DNA]</scope>
    <source>
        <strain evidence="5">cv. UVA1</strain>
    </source>
</reference>
<keyword evidence="3" id="KW-0812">Transmembrane</keyword>
<dbReference type="PANTHER" id="PTHR45521">
    <property type="entry name" value="TSET COMPLEX MEMBER TSTF"/>
    <property type="match status" value="1"/>
</dbReference>
<protein>
    <submittedName>
        <fullName evidence="4">Transducin/WD40 repeat-like superfamily protein</fullName>
    </submittedName>
</protein>
<dbReference type="Gene3D" id="2.130.10.10">
    <property type="entry name" value="YVTN repeat-like/Quinoprotein amine dehydrogenase"/>
    <property type="match status" value="2"/>
</dbReference>
<evidence type="ECO:0000313" key="5">
    <source>
        <dbReference type="Proteomes" id="UP000325081"/>
    </source>
</evidence>
<feature type="repeat" description="WD" evidence="1">
    <location>
        <begin position="318"/>
        <end position="362"/>
    </location>
</feature>
<dbReference type="Gene3D" id="1.25.40.470">
    <property type="match status" value="1"/>
</dbReference>
<feature type="transmembrane region" description="Helical" evidence="3">
    <location>
        <begin position="254"/>
        <end position="280"/>
    </location>
</feature>
<accession>A0A5A7QC15</accession>
<dbReference type="SMART" id="SM00320">
    <property type="entry name" value="WD40"/>
    <property type="match status" value="4"/>
</dbReference>
<dbReference type="InterPro" id="IPR015943">
    <property type="entry name" value="WD40/YVTN_repeat-like_dom_sf"/>
</dbReference>
<dbReference type="InterPro" id="IPR001680">
    <property type="entry name" value="WD40_rpt"/>
</dbReference>
<gene>
    <name evidence="4" type="ORF">STAS_18668</name>
</gene>